<reference evidence="2" key="1">
    <citation type="journal article" date="2020" name="Stud. Mycol.">
        <title>101 Dothideomycetes genomes: a test case for predicting lifestyles and emergence of pathogens.</title>
        <authorList>
            <person name="Haridas S."/>
            <person name="Albert R."/>
            <person name="Binder M."/>
            <person name="Bloem J."/>
            <person name="Labutti K."/>
            <person name="Salamov A."/>
            <person name="Andreopoulos B."/>
            <person name="Baker S."/>
            <person name="Barry K."/>
            <person name="Bills G."/>
            <person name="Bluhm B."/>
            <person name="Cannon C."/>
            <person name="Castanera R."/>
            <person name="Culley D."/>
            <person name="Daum C."/>
            <person name="Ezra D."/>
            <person name="Gonzalez J."/>
            <person name="Henrissat B."/>
            <person name="Kuo A."/>
            <person name="Liang C."/>
            <person name="Lipzen A."/>
            <person name="Lutzoni F."/>
            <person name="Magnuson J."/>
            <person name="Mondo S."/>
            <person name="Nolan M."/>
            <person name="Ohm R."/>
            <person name="Pangilinan J."/>
            <person name="Park H.-J."/>
            <person name="Ramirez L."/>
            <person name="Alfaro M."/>
            <person name="Sun H."/>
            <person name="Tritt A."/>
            <person name="Yoshinaga Y."/>
            <person name="Zwiers L.-H."/>
            <person name="Turgeon B."/>
            <person name="Goodwin S."/>
            <person name="Spatafora J."/>
            <person name="Crous P."/>
            <person name="Grigoriev I."/>
        </authorList>
    </citation>
    <scope>NUCLEOTIDE SEQUENCE</scope>
    <source>
        <strain evidence="2">CBS 122681</strain>
    </source>
</reference>
<keyword evidence="3" id="KW-1185">Reference proteome</keyword>
<evidence type="ECO:0000313" key="2">
    <source>
        <dbReference type="EMBL" id="KAF2657298.1"/>
    </source>
</evidence>
<accession>A0A6A6TE74</accession>
<dbReference type="EMBL" id="MU004326">
    <property type="protein sequence ID" value="KAF2657298.1"/>
    <property type="molecule type" value="Genomic_DNA"/>
</dbReference>
<dbReference type="InterPro" id="IPR035979">
    <property type="entry name" value="RBD_domain_sf"/>
</dbReference>
<name>A0A6A6TE74_9PLEO</name>
<proteinExistence type="predicted"/>
<evidence type="ECO:0008006" key="4">
    <source>
        <dbReference type="Google" id="ProtNLM"/>
    </source>
</evidence>
<evidence type="ECO:0000256" key="1">
    <source>
        <dbReference type="SAM" id="Coils"/>
    </source>
</evidence>
<dbReference type="Gene3D" id="3.30.70.330">
    <property type="match status" value="1"/>
</dbReference>
<dbReference type="SUPFAM" id="SSF54928">
    <property type="entry name" value="RNA-binding domain, RBD"/>
    <property type="match status" value="1"/>
</dbReference>
<evidence type="ECO:0000313" key="3">
    <source>
        <dbReference type="Proteomes" id="UP000799324"/>
    </source>
</evidence>
<dbReference type="AlphaFoldDB" id="A0A6A6TE74"/>
<dbReference type="Proteomes" id="UP000799324">
    <property type="component" value="Unassembled WGS sequence"/>
</dbReference>
<dbReference type="InterPro" id="IPR012677">
    <property type="entry name" value="Nucleotide-bd_a/b_plait_sf"/>
</dbReference>
<dbReference type="OrthoDB" id="3796937at2759"/>
<gene>
    <name evidence="2" type="ORF">K491DRAFT_595160</name>
</gene>
<protein>
    <recommendedName>
        <fullName evidence="4">RRM domain-containing protein</fullName>
    </recommendedName>
</protein>
<keyword evidence="1" id="KW-0175">Coiled coil</keyword>
<feature type="coiled-coil region" evidence="1">
    <location>
        <begin position="27"/>
        <end position="54"/>
    </location>
</feature>
<sequence length="178" mass="20411">MEGLPWETLLNWTKYLFSSEPDGYKALQEKQAYIESEEAKLNKIIEEVSAEEAKYHTTVDKKQLLNHIIVTNIAADAGEEELQCVFSYYQFHGITILKKKHPQNGTRAAYIDFYDRMSAWNASRVIDSIFGLKLRVRLAVDVDIPEKNMLLLHAASQEKKRKEAASGVDRADRDGGWF</sequence>
<organism evidence="2 3">
    <name type="scientific">Lophiostoma macrostomum CBS 122681</name>
    <dbReference type="NCBI Taxonomy" id="1314788"/>
    <lineage>
        <taxon>Eukaryota</taxon>
        <taxon>Fungi</taxon>
        <taxon>Dikarya</taxon>
        <taxon>Ascomycota</taxon>
        <taxon>Pezizomycotina</taxon>
        <taxon>Dothideomycetes</taxon>
        <taxon>Pleosporomycetidae</taxon>
        <taxon>Pleosporales</taxon>
        <taxon>Lophiostomataceae</taxon>
        <taxon>Lophiostoma</taxon>
    </lineage>
</organism>
<dbReference type="GO" id="GO:0003676">
    <property type="term" value="F:nucleic acid binding"/>
    <property type="evidence" value="ECO:0007669"/>
    <property type="project" value="InterPro"/>
</dbReference>